<keyword evidence="1" id="KW-0732">Signal</keyword>
<feature type="domain" description="Cadherin" evidence="4">
    <location>
        <begin position="2288"/>
        <end position="2388"/>
    </location>
</feature>
<dbReference type="SUPFAM" id="SSF69318">
    <property type="entry name" value="Integrin alpha N-terminal domain"/>
    <property type="match status" value="1"/>
</dbReference>
<dbReference type="EMBL" id="PVWK01000124">
    <property type="protein sequence ID" value="PSB25507.1"/>
    <property type="molecule type" value="Genomic_DNA"/>
</dbReference>
<dbReference type="OrthoDB" id="498673at2"/>
<evidence type="ECO:0000313" key="6">
    <source>
        <dbReference type="Proteomes" id="UP000239576"/>
    </source>
</evidence>
<dbReference type="Proteomes" id="UP000239576">
    <property type="component" value="Unassembled WGS sequence"/>
</dbReference>
<proteinExistence type="predicted"/>
<evidence type="ECO:0000256" key="2">
    <source>
        <dbReference type="ARBA" id="ARBA00022737"/>
    </source>
</evidence>
<sequence>MMRDGHYSKAIVGVTAMPVDSIGNTLATAKPIFPIASIQTLTEFIGVNAGTLDANDYYSFKLTRASSFTLSLTGLSANADVQILTSAGAIATGTDGSSLSSSNTGTLAESINNILDPGTYYIRVSPGPATDPLNPLTTTPSTNYNLNVVANSNTKTDILWRNYATGENATWVMDGTTLVSGVYLQPIRDLNWKIQATGDFNGDGNTDIVWRNYATGQNAFWLMNGTTLVSSSFLTTIPDSNWQIQGAGDFNSDGSTDLVWRNYATGQNAVWFIKNLTLASSAYIESYPSLSARIETVADFNLDGNPDILWRDYSSTTNNNFIWLMNGTTKAGVAVLPTVNDLNWRVQGAVDLNYDGNSDLLWRNLSTGQNIVWFLKGTTFSSSSDLPITADTNWRATTPFNRPLPAVRADAAGNTTATAFSIGPINGSGVYRDTVSDTIDLNDYYQFSLGSSTQLSLALTGLGGGALNGNLDLQLYNAFGGLVASSANGGNAAESFTVNGLVAGTYYIQVAATAGNSAYELNINANNLPVLLSNNVLTVSEGSASTISNTLLQVTDENNPTTQLTYTLITPPNIAKGALSLNGAAIAQNSIFTQADIDAGKLSYSQNGGETLTDSFVFNVSDGVGGTVGNTTFTINTIPVNDPPTLSINTALTLREGAAASLSSLNLLATDVEQTAAQLIYSLNSLPTSGSLLLNNTAIAAGSTFTQADVSSGTKLSYSHNGTESTNDSFSFTVTDGAGGTVALSPQTFSIVVTPFNDAPVLISNKGLTVTEGSAPIITSALLQTSDAEFTGTAISPQLPDKIIYTVGTLPINGALFVGTNGLTANGTFTQADINNNRILYNHNGSKTNSDSFVFRVSDGTTVTTDSTFNIIVSSVNSPPVLSSNAGLLVNEGATANIGNTLLQVTDPDNPPPQIIYTLGQKPVNGTLKLNGTALTAGQTFSQQDINNLPNSRLTYQHSGSETTSDSFTFTASDPFGAVIPTTTFSIGVTPINDAPTLLSNVGLTLSEGATGSITTTLLSATDVDNLDAQITYTVSTPAHGSLLLGATTVTSLTQADLAGGQLKYVHDGSESTADSFTFTLSDGTATIAARTFNVSVLPVNDLPGLSNNTGLTVAEGATSTIASTALAITDNDGPGPLTYTLGSGTTKGTLKLGTATLAAGQTFTQTDITSNRLSYTHDGSETTADSFTFTASDGSTGTVPLTTFSIAVTPVNDVPVLVSNSAITLLEGALTTISSSVLQVSDGDSPPLTSLVYNVTSGPTNGTLLLSGNAVISFTQANLNSGQLVYQHNGNESLTDSFAFTVTDGVVTTPVGPNVFSIAVTPVNDAPGLSNNLGLTVAEGATSTIASPALAITDNDGPGPLTYTLGTGTTKGTLKLGTATLAAGQTFTQTDITSNRLSYVHDGSETTADSFTFTASDGSTGTLPLTTFNIAVTPVNDAPVLISNSGITLLEGALTTINSSVLQVSDGDSPPLTNLVYSVTTDPTNGALLLAGNPVTSFTQANLNSGQLVYQHNGNESLSDSFAFTVTDGVVTTPVGPSVFNIAVTPVNDAPGLSNNLGLTLAEGATSTIASTALAITDNDGPGPLTYTLGSGTTKGTLKLGTATLVAGQTFTQADIASSRLSYTHDGSETTADSFSFTASDSSTGTIALTTFSINVTPVNDAPVLTVPGFQAIDEDLPLAFTGTKLVSVSDADIGGNPLVVTLSASGGTLSLNPGSLTVNNNATSLVTLTGQLTAVNNALSSLVYKGLSNFNGPDTISIAVTDQGSTGAGGAKTDTKTIDLIVNPINDAPTLTVPGAQTVLEDTALSLAGLIDTTDVDSGTNPVKVNLGTLNGKLTLGTTGGLTFADNTTNGDGSLSFTGAIGNVRAALATLSYQGLADYFGTDTITIKVDDQGAVGASGALSIQKTIAVNVTPVNDAPSFTAGTNLVVNEDAAPQTVNWATGIATGPANEASQTLNFITANNNASLFTTAPTIDPTGKLTYTLAPNANGVATVTVNLKDNGGTANSGNDTSPASTFTITANPVNDTPSFTKGANQTITEDAGAQTVAGWATAITAGPADEAAQTLSVLVNTDNPSLFSVAPTIDPTTGTLTYTAAPNVNGTAIVTVQLKDNGGTALGGVDSSALQTFTINVTAVNDAPVFTLPSPPTVSEDTTLPITGLSLADIDAGSSSLVVTLAVSNGTLKLGNTAGLTITAGADNTSSVAFRGNLSDINAALSGLSYRGNPNFNGADTLTLTANDQGATGSGAIGLDSKALAITVTAVNDAPVITVPGSQTVDEDTNLLLSGINVTDADSNPNPITVTLSATNGTLTLDPLVAGSATLTITDTLNNINTAIANLTYKGNLNYNGADTITIQANDQGNTGFGGSLFDIKTISVNVNAVNDAPTLTVPGAQTVSEDTNLVFNAGKAIILNDVDSGPNPIQVNFAVSNGTLTLGAVGSGGALTGNGTGTVNYIGTLAALTPVLNTLTYRGKQDYSGADTLNITVNDQGNTGSGSPGIVTGSVALTVSAVNDSPVLVTNRTLTLSEGTSSVITNSQLRTTDVDNTPDLLVYTLFSAPNPLTSGSLRLSNGGGTTATLAAGGTFTQADVNSGYLSYLQNGSETTSDSFTFKVFDNTPGSITIPGSGNATFNIVINPVNDAPAIVNNAKLNLSEGATSTISNTLLSVSDADNTTVQLKYTLSSAPNNGNLRLNGAALSLSQTFTQDDINSNRISYRHNGSETTSDSFIFTVNDGAGGTTGSKTFNIGIANVNDAPTIVASGPATVNEGATLNITNTLLKTSDADNLTSELRYTLPTVPIYGTLFLNGVALAANAIVTQQQIDQGGLTYVHNGSEPSGNDVFVFQVSDGTTTISSRVFNININPVNDAPVLASNTGLLLAGNTPSLTVIGSDLLQVTDVDNTTAQLTYTLTSVPNPTVGALRLNGRQISAGQSFTQADIDSGNVSFDYLGNGSGETFQFTVSDGGVGGTLSNAFFYINFSYS</sequence>
<dbReference type="InterPro" id="IPR040853">
    <property type="entry name" value="RapA2_cadherin-like"/>
</dbReference>
<evidence type="ECO:0000256" key="3">
    <source>
        <dbReference type="ARBA" id="ARBA00023180"/>
    </source>
</evidence>
<protein>
    <recommendedName>
        <fullName evidence="4">Cadherin domain-containing protein</fullName>
    </recommendedName>
</protein>
<dbReference type="InterPro" id="IPR013517">
    <property type="entry name" value="FG-GAP"/>
</dbReference>
<evidence type="ECO:0000259" key="4">
    <source>
        <dbReference type="PROSITE" id="PS50268"/>
    </source>
</evidence>
<keyword evidence="2" id="KW-0677">Repeat</keyword>
<dbReference type="Pfam" id="PF17803">
    <property type="entry name" value="Cadherin_4"/>
    <property type="match status" value="3"/>
</dbReference>
<name>A0A2T1DYC6_9CYAN</name>
<organism evidence="5 6">
    <name type="scientific">Stenomitos frigidus ULC18</name>
    <dbReference type="NCBI Taxonomy" id="2107698"/>
    <lineage>
        <taxon>Bacteria</taxon>
        <taxon>Bacillati</taxon>
        <taxon>Cyanobacteriota</taxon>
        <taxon>Cyanophyceae</taxon>
        <taxon>Leptolyngbyales</taxon>
        <taxon>Leptolyngbyaceae</taxon>
        <taxon>Stenomitos</taxon>
    </lineage>
</organism>
<dbReference type="PROSITE" id="PS50268">
    <property type="entry name" value="CADHERIN_2"/>
    <property type="match status" value="2"/>
</dbReference>
<dbReference type="InterPro" id="IPR028994">
    <property type="entry name" value="Integrin_alpha_N"/>
</dbReference>
<gene>
    <name evidence="5" type="ORF">C7B82_23065</name>
</gene>
<dbReference type="PROSITE" id="PS51854">
    <property type="entry name" value="CSPG"/>
    <property type="match status" value="14"/>
</dbReference>
<dbReference type="InterPro" id="IPR039005">
    <property type="entry name" value="CSPG_rpt"/>
</dbReference>
<evidence type="ECO:0000256" key="1">
    <source>
        <dbReference type="ARBA" id="ARBA00022729"/>
    </source>
</evidence>
<dbReference type="GO" id="GO:0005509">
    <property type="term" value="F:calcium ion binding"/>
    <property type="evidence" value="ECO:0007669"/>
    <property type="project" value="InterPro"/>
</dbReference>
<feature type="domain" description="Cadherin" evidence="4">
    <location>
        <begin position="2038"/>
        <end position="2142"/>
    </location>
</feature>
<dbReference type="SUPFAM" id="SSF89260">
    <property type="entry name" value="Collagen-binding domain"/>
    <property type="match status" value="2"/>
</dbReference>
<reference evidence="6" key="1">
    <citation type="submission" date="2018-02" db="EMBL/GenBank/DDBJ databases">
        <authorList>
            <person name="Moore K."/>
            <person name="Momper L."/>
        </authorList>
    </citation>
    <scope>NUCLEOTIDE SEQUENCE [LARGE SCALE GENOMIC DNA]</scope>
    <source>
        <strain evidence="6">ULC18</strain>
    </source>
</reference>
<dbReference type="GO" id="GO:0016020">
    <property type="term" value="C:membrane"/>
    <property type="evidence" value="ECO:0007669"/>
    <property type="project" value="InterPro"/>
</dbReference>
<evidence type="ECO:0000313" key="5">
    <source>
        <dbReference type="EMBL" id="PSB25507.1"/>
    </source>
</evidence>
<dbReference type="InterPro" id="IPR051561">
    <property type="entry name" value="FRAS1_ECM"/>
</dbReference>
<dbReference type="Pfam" id="PF04151">
    <property type="entry name" value="PPC"/>
    <property type="match status" value="2"/>
</dbReference>
<keyword evidence="6" id="KW-1185">Reference proteome</keyword>
<dbReference type="Pfam" id="PF16184">
    <property type="entry name" value="Cadherin_3"/>
    <property type="match status" value="14"/>
</dbReference>
<dbReference type="GO" id="GO:0009653">
    <property type="term" value="P:anatomical structure morphogenesis"/>
    <property type="evidence" value="ECO:0007669"/>
    <property type="project" value="TreeGrafter"/>
</dbReference>
<dbReference type="Gene3D" id="2.60.120.380">
    <property type="match status" value="2"/>
</dbReference>
<dbReference type="InterPro" id="IPR002126">
    <property type="entry name" value="Cadherin-like_dom"/>
</dbReference>
<dbReference type="GO" id="GO:0007156">
    <property type="term" value="P:homophilic cell adhesion via plasma membrane adhesion molecules"/>
    <property type="evidence" value="ECO:0007669"/>
    <property type="project" value="InterPro"/>
</dbReference>
<dbReference type="InterPro" id="IPR007280">
    <property type="entry name" value="Peptidase_C_arc/bac"/>
</dbReference>
<comment type="caution">
    <text evidence="5">The sequence shown here is derived from an EMBL/GenBank/DDBJ whole genome shotgun (WGS) entry which is preliminary data.</text>
</comment>
<dbReference type="PANTHER" id="PTHR45739:SF8">
    <property type="entry name" value="FRAS1-RELATED EXTRACELLULAR MATRIX PROTEIN 1"/>
    <property type="match status" value="1"/>
</dbReference>
<dbReference type="Pfam" id="PF13517">
    <property type="entry name" value="FG-GAP_3"/>
    <property type="match status" value="1"/>
</dbReference>
<keyword evidence="3" id="KW-0325">Glycoprotein</keyword>
<reference evidence="5 6" key="2">
    <citation type="submission" date="2018-03" db="EMBL/GenBank/DDBJ databases">
        <title>The ancient ancestry and fast evolution of plastids.</title>
        <authorList>
            <person name="Moore K.R."/>
            <person name="Magnabosco C."/>
            <person name="Momper L."/>
            <person name="Gold D.A."/>
            <person name="Bosak T."/>
            <person name="Fournier G.P."/>
        </authorList>
    </citation>
    <scope>NUCLEOTIDE SEQUENCE [LARGE SCALE GENOMIC DNA]</scope>
    <source>
        <strain evidence="5 6">ULC18</strain>
    </source>
</reference>
<dbReference type="PANTHER" id="PTHR45739">
    <property type="entry name" value="MATRIX PROTEIN, PUTATIVE-RELATED"/>
    <property type="match status" value="1"/>
</dbReference>
<accession>A0A2T1DYC6</accession>